<evidence type="ECO:0000256" key="7">
    <source>
        <dbReference type="ARBA" id="ARBA00023080"/>
    </source>
</evidence>
<evidence type="ECO:0000256" key="9">
    <source>
        <dbReference type="ARBA" id="ARBA00044145"/>
    </source>
</evidence>
<dbReference type="OrthoDB" id="5569081at2"/>
<accession>A0A1V8MAR1</accession>
<dbReference type="GO" id="GO:0051607">
    <property type="term" value="P:defense response to virus"/>
    <property type="evidence" value="ECO:0007669"/>
    <property type="project" value="UniProtKB-KW"/>
</dbReference>
<feature type="domain" description="Cyclic GMP-AMP synthase DncV-like nucleotidyltransferase" evidence="11">
    <location>
        <begin position="48"/>
        <end position="129"/>
    </location>
</feature>
<name>A0A1V8MAR1_9GAMM</name>
<keyword evidence="1" id="KW-0808">Transferase</keyword>
<dbReference type="InterPro" id="IPR006116">
    <property type="entry name" value="NT_2-5OAS_ClassI-CCAase"/>
</dbReference>
<dbReference type="GO" id="GO:0005524">
    <property type="term" value="F:ATP binding"/>
    <property type="evidence" value="ECO:0007669"/>
    <property type="project" value="UniProtKB-KW"/>
</dbReference>
<proteinExistence type="predicted"/>
<dbReference type="GO" id="GO:0016779">
    <property type="term" value="F:nucleotidyltransferase activity"/>
    <property type="evidence" value="ECO:0007669"/>
    <property type="project" value="UniProtKB-KW"/>
</dbReference>
<dbReference type="RefSeq" id="WP_080523214.1">
    <property type="nucleotide sequence ID" value="NZ_LPUF01000001.1"/>
</dbReference>
<keyword evidence="8" id="KW-0051">Antiviral defense</keyword>
<keyword evidence="3" id="KW-0479">Metal-binding</keyword>
<evidence type="ECO:0000256" key="5">
    <source>
        <dbReference type="ARBA" id="ARBA00022840"/>
    </source>
</evidence>
<dbReference type="InterPro" id="IPR048445">
    <property type="entry name" value="DncV-like_NTFase"/>
</dbReference>
<evidence type="ECO:0000256" key="8">
    <source>
        <dbReference type="ARBA" id="ARBA00023118"/>
    </source>
</evidence>
<dbReference type="STRING" id="1420851.AU255_12630"/>
<dbReference type="AlphaFoldDB" id="A0A1V8MAR1"/>
<evidence type="ECO:0000256" key="10">
    <source>
        <dbReference type="ARBA" id="ARBA00048304"/>
    </source>
</evidence>
<organism evidence="12 13">
    <name type="scientific">Methyloprofundus sedimenti</name>
    <dbReference type="NCBI Taxonomy" id="1420851"/>
    <lineage>
        <taxon>Bacteria</taxon>
        <taxon>Pseudomonadati</taxon>
        <taxon>Pseudomonadota</taxon>
        <taxon>Gammaproteobacteria</taxon>
        <taxon>Methylococcales</taxon>
        <taxon>Methylococcaceae</taxon>
        <taxon>Methyloprofundus</taxon>
    </lineage>
</organism>
<dbReference type="GO" id="GO:0046872">
    <property type="term" value="F:metal ion binding"/>
    <property type="evidence" value="ECO:0007669"/>
    <property type="project" value="UniProtKB-KW"/>
</dbReference>
<protein>
    <recommendedName>
        <fullName evidence="9">Cyclic GMP-AMP synthase</fullName>
    </recommendedName>
</protein>
<keyword evidence="7" id="KW-0546">Nucleotide metabolism</keyword>
<evidence type="ECO:0000256" key="1">
    <source>
        <dbReference type="ARBA" id="ARBA00022679"/>
    </source>
</evidence>
<dbReference type="EMBL" id="LPUF01000001">
    <property type="protein sequence ID" value="OQK18616.1"/>
    <property type="molecule type" value="Genomic_DNA"/>
</dbReference>
<reference evidence="12 13" key="1">
    <citation type="submission" date="2015-12" db="EMBL/GenBank/DDBJ databases">
        <authorList>
            <person name="Shamseldin A."/>
            <person name="Moawad H."/>
            <person name="Abd El-Rahim W.M."/>
            <person name="Sadowsky M.J."/>
        </authorList>
    </citation>
    <scope>NUCLEOTIDE SEQUENCE [LARGE SCALE GENOMIC DNA]</scope>
    <source>
        <strain evidence="12 13">WF1</strain>
    </source>
</reference>
<sequence>MADIQEQFNQYHDDIKLSKENEVLREKREILKKNLEDNLPEDAPNIEKFLLQGSYAIYTGINSPNDDYDIDVGVVFDCTSDDYKPMELKEMVRDALDHNSRVPIIKNPCITVQYKKDGKNDYHVDLPVYVKRADDDGYDLAWGKSSLSEEWKHSDPKGLKEDINDISDDEINLAQFRRIVKYLKAWKSKKFTGFDIPSIGITLGVRKEMVFNIGFYDDKPNDLLAMRDTIEKMLSRFSCPGTDDNGNNLYRYEVLLPVTPKNDVFEKLSDKQLTQLKTKLETLKDDLTKAHEEERCEKACEIMKKHFDGFPVPEAKESARATVRSMNNTGSSS</sequence>
<evidence type="ECO:0000256" key="3">
    <source>
        <dbReference type="ARBA" id="ARBA00022723"/>
    </source>
</evidence>
<gene>
    <name evidence="12" type="ORF">AU255_12630</name>
</gene>
<keyword evidence="6" id="KW-0460">Magnesium</keyword>
<evidence type="ECO:0000256" key="2">
    <source>
        <dbReference type="ARBA" id="ARBA00022695"/>
    </source>
</evidence>
<evidence type="ECO:0000256" key="4">
    <source>
        <dbReference type="ARBA" id="ARBA00022741"/>
    </source>
</evidence>
<evidence type="ECO:0000313" key="13">
    <source>
        <dbReference type="Proteomes" id="UP000191980"/>
    </source>
</evidence>
<keyword evidence="2" id="KW-0548">Nucleotidyltransferase</keyword>
<comment type="caution">
    <text evidence="12">The sequence shown here is derived from an EMBL/GenBank/DDBJ whole genome shotgun (WGS) entry which is preliminary data.</text>
</comment>
<keyword evidence="5" id="KW-0067">ATP-binding</keyword>
<dbReference type="GO" id="GO:0009117">
    <property type="term" value="P:nucleotide metabolic process"/>
    <property type="evidence" value="ECO:0007669"/>
    <property type="project" value="UniProtKB-KW"/>
</dbReference>
<comment type="catalytic activity">
    <reaction evidence="10">
        <text>GTP + ATP = 3',3'-cGAMP + 2 diphosphate</text>
        <dbReference type="Rhea" id="RHEA:35647"/>
        <dbReference type="ChEBI" id="CHEBI:30616"/>
        <dbReference type="ChEBI" id="CHEBI:33019"/>
        <dbReference type="ChEBI" id="CHEBI:37565"/>
        <dbReference type="ChEBI" id="CHEBI:71501"/>
    </reaction>
    <physiologicalReaction direction="left-to-right" evidence="10">
        <dbReference type="Rhea" id="RHEA:35648"/>
    </physiologicalReaction>
</comment>
<dbReference type="CDD" id="cd05400">
    <property type="entry name" value="NT_2-5OAS_ClassI-CCAase"/>
    <property type="match status" value="1"/>
</dbReference>
<dbReference type="Pfam" id="PF21654">
    <property type="entry name" value="DncV-like_NTFase"/>
    <property type="match status" value="1"/>
</dbReference>
<keyword evidence="13" id="KW-1185">Reference proteome</keyword>
<dbReference type="Proteomes" id="UP000191980">
    <property type="component" value="Unassembled WGS sequence"/>
</dbReference>
<keyword evidence="4" id="KW-0547">Nucleotide-binding</keyword>
<evidence type="ECO:0000256" key="6">
    <source>
        <dbReference type="ARBA" id="ARBA00022842"/>
    </source>
</evidence>
<evidence type="ECO:0000313" key="12">
    <source>
        <dbReference type="EMBL" id="OQK18616.1"/>
    </source>
</evidence>
<evidence type="ECO:0000259" key="11">
    <source>
        <dbReference type="Pfam" id="PF21654"/>
    </source>
</evidence>